<dbReference type="RefSeq" id="WP_135849427.1">
    <property type="nucleotide sequence ID" value="NZ_RHPJ01000002.1"/>
</dbReference>
<accession>A0A4Z1E762</accession>
<dbReference type="InterPro" id="IPR038694">
    <property type="entry name" value="DUF427_sf"/>
</dbReference>
<dbReference type="AlphaFoldDB" id="A0A4Z1E762"/>
<comment type="caution">
    <text evidence="2">The sequence shown here is derived from an EMBL/GenBank/DDBJ whole genome shotgun (WGS) entry which is preliminary data.</text>
</comment>
<reference evidence="2 3" key="1">
    <citation type="submission" date="2018-11" db="EMBL/GenBank/DDBJ databases">
        <title>Complete genome sequencing of the Actinobacteria Serinibacter sp. K3-2.</title>
        <authorList>
            <person name="Rakitin A.L."/>
            <person name="Beletsky A.V."/>
            <person name="Mardanov A.V."/>
            <person name="Ravin N.V."/>
            <person name="Gromova A.S."/>
            <person name="Filippova S.N."/>
            <person name="Gal'Chenko V.F."/>
        </authorList>
    </citation>
    <scope>NUCLEOTIDE SEQUENCE [LARGE SCALE GENOMIC DNA]</scope>
    <source>
        <strain evidence="2 3">K3-2</strain>
    </source>
</reference>
<gene>
    <name evidence="2" type="ORF">SERN_1425</name>
</gene>
<sequence>MKAVIAGTVVAEAATEDLVKIEGNWYFPPASLTEGAFHESPTAYHCPWKGDAQYFDVGVGDDVVKDGGWSYPQPIPSSFERVGTDYSGYVAFDRASVTISE</sequence>
<proteinExistence type="predicted"/>
<protein>
    <recommendedName>
        <fullName evidence="1">DUF427 domain-containing protein</fullName>
    </recommendedName>
</protein>
<dbReference type="Proteomes" id="UP000297318">
    <property type="component" value="Unassembled WGS sequence"/>
</dbReference>
<feature type="domain" description="DUF427" evidence="1">
    <location>
        <begin position="1"/>
        <end position="93"/>
    </location>
</feature>
<dbReference type="OrthoDB" id="9815163at2"/>
<dbReference type="Pfam" id="PF04248">
    <property type="entry name" value="NTP_transf_9"/>
    <property type="match status" value="1"/>
</dbReference>
<dbReference type="Gene3D" id="2.170.150.40">
    <property type="entry name" value="Domain of unknown function (DUF427)"/>
    <property type="match status" value="1"/>
</dbReference>
<evidence type="ECO:0000259" key="1">
    <source>
        <dbReference type="Pfam" id="PF04248"/>
    </source>
</evidence>
<dbReference type="PANTHER" id="PTHR34310">
    <property type="entry name" value="DUF427 DOMAIN PROTEIN (AFU_ORTHOLOGUE AFUA_3G02220)"/>
    <property type="match status" value="1"/>
</dbReference>
<keyword evidence="3" id="KW-1185">Reference proteome</keyword>
<organism evidence="2 3">
    <name type="scientific">Serinibacter arcticus</name>
    <dbReference type="NCBI Taxonomy" id="1655435"/>
    <lineage>
        <taxon>Bacteria</taxon>
        <taxon>Bacillati</taxon>
        <taxon>Actinomycetota</taxon>
        <taxon>Actinomycetes</taxon>
        <taxon>Micrococcales</taxon>
        <taxon>Beutenbergiaceae</taxon>
        <taxon>Serinibacter</taxon>
    </lineage>
</organism>
<dbReference type="InterPro" id="IPR007361">
    <property type="entry name" value="DUF427"/>
</dbReference>
<evidence type="ECO:0000313" key="2">
    <source>
        <dbReference type="EMBL" id="TGO05421.1"/>
    </source>
</evidence>
<dbReference type="EMBL" id="RHPJ01000002">
    <property type="protein sequence ID" value="TGO05421.1"/>
    <property type="molecule type" value="Genomic_DNA"/>
</dbReference>
<evidence type="ECO:0000313" key="3">
    <source>
        <dbReference type="Proteomes" id="UP000297318"/>
    </source>
</evidence>
<dbReference type="PANTHER" id="PTHR34310:SF5">
    <property type="entry name" value="DUF427 DOMAIN PROTEIN (AFU_ORTHOLOGUE AFUA_3G02220)"/>
    <property type="match status" value="1"/>
</dbReference>
<name>A0A4Z1E762_9MICO</name>